<comment type="caution">
    <text evidence="1">The sequence shown here is derived from an EMBL/GenBank/DDBJ whole genome shotgun (WGS) entry which is preliminary data.</text>
</comment>
<reference evidence="1 2" key="2">
    <citation type="journal article" date="2019" name="G3 (Bethesda)">
        <title>Hybrid Assembly of the Genome of the Entomopathogenic Nematode Steinernema carpocapsae Identifies the X-Chromosome.</title>
        <authorList>
            <person name="Serra L."/>
            <person name="Macchietto M."/>
            <person name="Macias-Munoz A."/>
            <person name="McGill C.J."/>
            <person name="Rodriguez I.M."/>
            <person name="Rodriguez B."/>
            <person name="Murad R."/>
            <person name="Mortazavi A."/>
        </authorList>
    </citation>
    <scope>NUCLEOTIDE SEQUENCE [LARGE SCALE GENOMIC DNA]</scope>
    <source>
        <strain evidence="1 2">ALL</strain>
    </source>
</reference>
<name>A0A4U5M6K4_STECR</name>
<gene>
    <name evidence="1" type="ORF">L596_025007</name>
</gene>
<evidence type="ECO:0000313" key="1">
    <source>
        <dbReference type="EMBL" id="TKR64484.1"/>
    </source>
</evidence>
<protein>
    <submittedName>
        <fullName evidence="1">Uncharacterized protein</fullName>
    </submittedName>
</protein>
<dbReference type="AlphaFoldDB" id="A0A4U5M6K4"/>
<organism evidence="1 2">
    <name type="scientific">Steinernema carpocapsae</name>
    <name type="common">Entomopathogenic nematode</name>
    <dbReference type="NCBI Taxonomy" id="34508"/>
    <lineage>
        <taxon>Eukaryota</taxon>
        <taxon>Metazoa</taxon>
        <taxon>Ecdysozoa</taxon>
        <taxon>Nematoda</taxon>
        <taxon>Chromadorea</taxon>
        <taxon>Rhabditida</taxon>
        <taxon>Tylenchina</taxon>
        <taxon>Panagrolaimomorpha</taxon>
        <taxon>Strongyloidoidea</taxon>
        <taxon>Steinernematidae</taxon>
        <taxon>Steinernema</taxon>
    </lineage>
</organism>
<accession>A0A4U5M6K4</accession>
<dbReference type="EMBL" id="AZBU02000009">
    <property type="protein sequence ID" value="TKR64484.1"/>
    <property type="molecule type" value="Genomic_DNA"/>
</dbReference>
<keyword evidence="2" id="KW-1185">Reference proteome</keyword>
<reference evidence="1 2" key="1">
    <citation type="journal article" date="2015" name="Genome Biol.">
        <title>Comparative genomics of Steinernema reveals deeply conserved gene regulatory networks.</title>
        <authorList>
            <person name="Dillman A.R."/>
            <person name="Macchietto M."/>
            <person name="Porter C.F."/>
            <person name="Rogers A."/>
            <person name="Williams B."/>
            <person name="Antoshechkin I."/>
            <person name="Lee M.M."/>
            <person name="Goodwin Z."/>
            <person name="Lu X."/>
            <person name="Lewis E.E."/>
            <person name="Goodrich-Blair H."/>
            <person name="Stock S.P."/>
            <person name="Adams B.J."/>
            <person name="Sternberg P.W."/>
            <person name="Mortazavi A."/>
        </authorList>
    </citation>
    <scope>NUCLEOTIDE SEQUENCE [LARGE SCALE GENOMIC DNA]</scope>
    <source>
        <strain evidence="1 2">ALL</strain>
    </source>
</reference>
<sequence length="69" mass="8159">MRFSGYQSADDYSIVEEDIANGILYYLEDIMEDRGDQLVRAFSEEIRMLFRSLCVRTPQVTIQRFNVMI</sequence>
<proteinExistence type="predicted"/>
<dbReference type="Proteomes" id="UP000298663">
    <property type="component" value="Unassembled WGS sequence"/>
</dbReference>
<evidence type="ECO:0000313" key="2">
    <source>
        <dbReference type="Proteomes" id="UP000298663"/>
    </source>
</evidence>